<evidence type="ECO:0000256" key="3">
    <source>
        <dbReference type="ARBA" id="ARBA00022628"/>
    </source>
</evidence>
<evidence type="ECO:0000256" key="1">
    <source>
        <dbReference type="ARBA" id="ARBA00001922"/>
    </source>
</evidence>
<dbReference type="SUPFAM" id="SSF48168">
    <property type="entry name" value="R1 subunit of ribonucleotide reductase, N-terminal domain"/>
    <property type="match status" value="1"/>
</dbReference>
<keyword evidence="7" id="KW-0215">Deoxyribonucleotide synthesis</keyword>
<evidence type="ECO:0000256" key="5">
    <source>
        <dbReference type="ARBA" id="ARBA00022741"/>
    </source>
</evidence>
<evidence type="ECO:0000256" key="4">
    <source>
        <dbReference type="ARBA" id="ARBA00022634"/>
    </source>
</evidence>
<evidence type="ECO:0000256" key="9">
    <source>
        <dbReference type="ARBA" id="ARBA00023285"/>
    </source>
</evidence>
<dbReference type="InterPro" id="IPR013509">
    <property type="entry name" value="RNR_lsu_N"/>
</dbReference>
<dbReference type="NCBIfam" id="TIGR02504">
    <property type="entry name" value="NrdJ_Z"/>
    <property type="match status" value="1"/>
</dbReference>
<dbReference type="GO" id="GO:0071897">
    <property type="term" value="P:DNA biosynthetic process"/>
    <property type="evidence" value="ECO:0007669"/>
    <property type="project" value="UniProtKB-KW"/>
</dbReference>
<keyword evidence="15" id="KW-1185">Reference proteome</keyword>
<dbReference type="InterPro" id="IPR013344">
    <property type="entry name" value="RNR_NrdJ/NrdZ"/>
</dbReference>
<dbReference type="Proteomes" id="UP000197032">
    <property type="component" value="Unassembled WGS sequence"/>
</dbReference>
<dbReference type="Gene3D" id="3.20.70.20">
    <property type="match status" value="1"/>
</dbReference>
<keyword evidence="4 11" id="KW-0237">DNA synthesis</keyword>
<feature type="domain" description="Ribonucleotide reductase large subunit N-terminal" evidence="12">
    <location>
        <begin position="2"/>
        <end position="85"/>
    </location>
</feature>
<reference evidence="15" key="1">
    <citation type="journal article" date="2017" name="Appl. Environ. Microbiol.">
        <title>Genomic analysis of Calderihabitans maritimus KKC1, a thermophilic hydrogenogenic carboxydotrophic bacterium isolated from marine sediment.</title>
        <authorList>
            <person name="Omae K."/>
            <person name="Yoneda Y."/>
            <person name="Fukuyama Y."/>
            <person name="Yoshida T."/>
            <person name="Sako Y."/>
        </authorList>
    </citation>
    <scope>NUCLEOTIDE SEQUENCE [LARGE SCALE GENOMIC DNA]</scope>
    <source>
        <strain evidence="15">KKC1</strain>
    </source>
</reference>
<evidence type="ECO:0000256" key="7">
    <source>
        <dbReference type="ARBA" id="ARBA00023116"/>
    </source>
</evidence>
<dbReference type="PANTHER" id="PTHR43371:SF1">
    <property type="entry name" value="RIBONUCLEOSIDE-DIPHOSPHATE REDUCTASE"/>
    <property type="match status" value="1"/>
</dbReference>
<evidence type="ECO:0000256" key="6">
    <source>
        <dbReference type="ARBA" id="ARBA00023002"/>
    </source>
</evidence>
<evidence type="ECO:0000256" key="2">
    <source>
        <dbReference type="ARBA" id="ARBA00007405"/>
    </source>
</evidence>
<proteinExistence type="inferred from homology"/>
<comment type="catalytic activity">
    <reaction evidence="10 11">
        <text>a 2'-deoxyribonucleoside 5'-diphosphate + [thioredoxin]-disulfide + H2O = a ribonucleoside 5'-diphosphate + [thioredoxin]-dithiol</text>
        <dbReference type="Rhea" id="RHEA:23252"/>
        <dbReference type="Rhea" id="RHEA-COMP:10698"/>
        <dbReference type="Rhea" id="RHEA-COMP:10700"/>
        <dbReference type="ChEBI" id="CHEBI:15377"/>
        <dbReference type="ChEBI" id="CHEBI:29950"/>
        <dbReference type="ChEBI" id="CHEBI:50058"/>
        <dbReference type="ChEBI" id="CHEBI:57930"/>
        <dbReference type="ChEBI" id="CHEBI:73316"/>
        <dbReference type="EC" id="1.17.4.1"/>
    </reaction>
</comment>
<dbReference type="InterPro" id="IPR050862">
    <property type="entry name" value="RdRp_reductase_class-2"/>
</dbReference>
<dbReference type="GO" id="GO:0005524">
    <property type="term" value="F:ATP binding"/>
    <property type="evidence" value="ECO:0007669"/>
    <property type="project" value="InterPro"/>
</dbReference>
<dbReference type="GO" id="GO:0004748">
    <property type="term" value="F:ribonucleoside-diphosphate reductase activity, thioredoxin disulfide as acceptor"/>
    <property type="evidence" value="ECO:0007669"/>
    <property type="project" value="UniProtKB-EC"/>
</dbReference>
<dbReference type="PANTHER" id="PTHR43371">
    <property type="entry name" value="VITAMIN B12-DEPENDENT RIBONUCLEOTIDE REDUCTASE"/>
    <property type="match status" value="1"/>
</dbReference>
<keyword evidence="9 11" id="KW-0170">Cobalt</keyword>
<dbReference type="GO" id="GO:0009263">
    <property type="term" value="P:deoxyribonucleotide biosynthetic process"/>
    <property type="evidence" value="ECO:0007669"/>
    <property type="project" value="UniProtKB-KW"/>
</dbReference>
<evidence type="ECO:0000259" key="13">
    <source>
        <dbReference type="Pfam" id="PF02867"/>
    </source>
</evidence>
<evidence type="ECO:0000313" key="14">
    <source>
        <dbReference type="EMBL" id="GAW91456.1"/>
    </source>
</evidence>
<gene>
    <name evidence="14" type="ORF">KKC1_06180</name>
</gene>
<protein>
    <recommendedName>
        <fullName evidence="11">Vitamin B12-dependent ribonucleotide reductase</fullName>
        <ecNumber evidence="11">1.17.4.1</ecNumber>
    </recommendedName>
</protein>
<comment type="function">
    <text evidence="11">Catalyzes the reduction of ribonucleotides to deoxyribonucleotides. May function to provide a pool of deoxyribonucleotide precursors for DNA repair during oxygen limitation and/or for immediate growth after restoration of oxygen.</text>
</comment>
<dbReference type="EC" id="1.17.4.1" evidence="11"/>
<dbReference type="Pfam" id="PF00317">
    <property type="entry name" value="Ribonuc_red_lgN"/>
    <property type="match status" value="1"/>
</dbReference>
<dbReference type="InterPro" id="IPR000788">
    <property type="entry name" value="RNR_lg_C"/>
</dbReference>
<accession>A0A1Z5HPJ8</accession>
<dbReference type="OrthoDB" id="9762933at2"/>
<keyword evidence="8" id="KW-1015">Disulfide bond</keyword>
<comment type="cofactor">
    <cofactor evidence="1 11">
        <name>adenosylcob(III)alamin</name>
        <dbReference type="ChEBI" id="CHEBI:18408"/>
    </cofactor>
</comment>
<dbReference type="AlphaFoldDB" id="A0A1Z5HPJ8"/>
<dbReference type="SUPFAM" id="SSF51998">
    <property type="entry name" value="PFL-like glycyl radical enzymes"/>
    <property type="match status" value="1"/>
</dbReference>
<sequence length="570" mass="63395">MRLSETAKIILERRYLRKKADGSRETIEELFYRVSNAVAAAEKMINPQLSSTQVNKIRDTFLQMLTSLDFLPNSPTLMNAGTKLGQLAACFVLPVEDSIEGIFNAVKEAALIQKSGGGTGFSFSRIRPKGAPVTSTGGIASGPLPFIKVFDSAAEAIRQGSARSGANIAVLRVDHPDIKEFISLKSKPGTLRNFNISVGLTKEFMEALENDGFYNLHFNGKVYNRFKAWDVFSLIVEHAWSNGEPGIIFLDRLNEGNPTPALGEIEATNPCAEQPLLPYEACNLGSINLSNMVRNGQVDWGHLAETVEWSVRFLDNVIEINKFPLKKITEMVQSNRKIGLGVMGWADMLFKLRLPYNSNQAVELAEKVMAFIQEKAHAVSSALAEKRGDFPNIDISVYRGQRRRNATCTTIAPTGTISMIAGTSPGIEPVFALVQTRRILDDYAVTQMNPVFEKYLTENFERTTRDRILQEVKRRGSLQQVEGVPEEMKRVFVTAWDISPEWHVRMQAAFQAHCDNAVSKTINLRPTATKEEVRKAFLMAYHLGCKGCTVYRAGTREEDVVVPGACCNCR</sequence>
<dbReference type="PRINTS" id="PR01183">
    <property type="entry name" value="RIBORDTASEM1"/>
</dbReference>
<dbReference type="InterPro" id="IPR008926">
    <property type="entry name" value="RNR_R1-su_N"/>
</dbReference>
<organism evidence="14 15">
    <name type="scientific">Calderihabitans maritimus</name>
    <dbReference type="NCBI Taxonomy" id="1246530"/>
    <lineage>
        <taxon>Bacteria</taxon>
        <taxon>Bacillati</taxon>
        <taxon>Bacillota</taxon>
        <taxon>Clostridia</taxon>
        <taxon>Neomoorellales</taxon>
        <taxon>Calderihabitantaceae</taxon>
        <taxon>Calderihabitans</taxon>
    </lineage>
</organism>
<feature type="domain" description="Ribonucleotide reductase large subunit C-terminal" evidence="13">
    <location>
        <begin position="404"/>
        <end position="551"/>
    </location>
</feature>
<keyword evidence="6 11" id="KW-0560">Oxidoreductase</keyword>
<dbReference type="Pfam" id="PF02867">
    <property type="entry name" value="Ribonuc_red_lgC"/>
    <property type="match status" value="2"/>
</dbReference>
<evidence type="ECO:0000256" key="11">
    <source>
        <dbReference type="RuleBase" id="RU364064"/>
    </source>
</evidence>
<dbReference type="CDD" id="cd02888">
    <property type="entry name" value="RNR_II_dimer"/>
    <property type="match status" value="1"/>
</dbReference>
<comment type="similarity">
    <text evidence="2 11">Belongs to the ribonucleoside diphosphate reductase class-2 family.</text>
</comment>
<evidence type="ECO:0000259" key="12">
    <source>
        <dbReference type="Pfam" id="PF00317"/>
    </source>
</evidence>
<dbReference type="RefSeq" id="WP_088552986.1">
    <property type="nucleotide sequence ID" value="NZ_BDGJ01000018.1"/>
</dbReference>
<evidence type="ECO:0000313" key="15">
    <source>
        <dbReference type="Proteomes" id="UP000197032"/>
    </source>
</evidence>
<evidence type="ECO:0000256" key="8">
    <source>
        <dbReference type="ARBA" id="ARBA00023157"/>
    </source>
</evidence>
<evidence type="ECO:0000256" key="10">
    <source>
        <dbReference type="ARBA" id="ARBA00047754"/>
    </source>
</evidence>
<keyword evidence="3 11" id="KW-0846">Cobalamin</keyword>
<dbReference type="UniPathway" id="UPA00326"/>
<name>A0A1Z5HPJ8_9FIRM</name>
<dbReference type="EMBL" id="BDGJ01000018">
    <property type="protein sequence ID" value="GAW91456.1"/>
    <property type="molecule type" value="Genomic_DNA"/>
</dbReference>
<comment type="caution">
    <text evidence="14">The sequence shown here is derived from an EMBL/GenBank/DDBJ whole genome shotgun (WGS) entry which is preliminary data.</text>
</comment>
<feature type="domain" description="Ribonucleotide reductase large subunit C-terminal" evidence="13">
    <location>
        <begin position="88"/>
        <end position="398"/>
    </location>
</feature>
<keyword evidence="5 11" id="KW-0547">Nucleotide-binding</keyword>
<dbReference type="GO" id="GO:0031419">
    <property type="term" value="F:cobalamin binding"/>
    <property type="evidence" value="ECO:0007669"/>
    <property type="project" value="UniProtKB-KW"/>
</dbReference>